<dbReference type="PROSITE" id="PS00086">
    <property type="entry name" value="CYTOCHROME_P450"/>
    <property type="match status" value="1"/>
</dbReference>
<dbReference type="Proteomes" id="UP000305362">
    <property type="component" value="Unassembled WGS sequence"/>
</dbReference>
<dbReference type="CDD" id="cd11082">
    <property type="entry name" value="CYP61_CYP710"/>
    <property type="match status" value="1"/>
</dbReference>
<evidence type="ECO:0000313" key="18">
    <source>
        <dbReference type="Proteomes" id="UP000307169"/>
    </source>
</evidence>
<dbReference type="InterPro" id="IPR001128">
    <property type="entry name" value="Cyt_P450"/>
</dbReference>
<dbReference type="Gene3D" id="1.10.630.10">
    <property type="entry name" value="Cytochrome P450"/>
    <property type="match status" value="1"/>
</dbReference>
<evidence type="ECO:0000256" key="1">
    <source>
        <dbReference type="ARBA" id="ARBA00001971"/>
    </source>
</evidence>
<feature type="transmembrane region" description="Helical" evidence="9">
    <location>
        <begin position="20"/>
        <end position="37"/>
    </location>
</feature>
<evidence type="ECO:0000256" key="2">
    <source>
        <dbReference type="ARBA" id="ARBA00010617"/>
    </source>
</evidence>
<evidence type="ECO:0000313" key="20">
    <source>
        <dbReference type="Proteomes" id="UP000310685"/>
    </source>
</evidence>
<dbReference type="EMBL" id="SPRX01000080">
    <property type="protein sequence ID" value="TIC62046.1"/>
    <property type="molecule type" value="Genomic_DNA"/>
</dbReference>
<keyword evidence="3 7" id="KW-0479">Metal-binding</keyword>
<dbReference type="EMBL" id="SPRO01000059">
    <property type="protein sequence ID" value="TIC25315.1"/>
    <property type="molecule type" value="Genomic_DNA"/>
</dbReference>
<keyword evidence="8" id="KW-0503">Monooxygenase</keyword>
<dbReference type="Proteomes" id="UP000305647">
    <property type="component" value="Unassembled WGS sequence"/>
</dbReference>
<evidence type="ECO:0000256" key="8">
    <source>
        <dbReference type="RuleBase" id="RU000461"/>
    </source>
</evidence>
<dbReference type="EMBL" id="SPRV01000055">
    <property type="protein sequence ID" value="TIC59850.1"/>
    <property type="molecule type" value="Genomic_DNA"/>
</dbReference>
<dbReference type="Proteomes" id="UP000309601">
    <property type="component" value="Unassembled WGS sequence"/>
</dbReference>
<comment type="caution">
    <text evidence="10">The sequence shown here is derived from an EMBL/GenBank/DDBJ whole genome shotgun (WGS) entry which is preliminary data.</text>
</comment>
<keyword evidence="9" id="KW-1133">Transmembrane helix</keyword>
<dbReference type="GO" id="GO:0004497">
    <property type="term" value="F:monooxygenase activity"/>
    <property type="evidence" value="ECO:0007669"/>
    <property type="project" value="UniProtKB-KW"/>
</dbReference>
<keyword evidence="9" id="KW-0812">Transmembrane</keyword>
<dbReference type="PANTHER" id="PTHR24286:SF228">
    <property type="entry name" value="C-22 STEROL DESATURASE ERG5"/>
    <property type="match status" value="1"/>
</dbReference>
<evidence type="ECO:0000313" key="21">
    <source>
        <dbReference type="Proteomes" id="UP000310708"/>
    </source>
</evidence>
<evidence type="ECO:0000313" key="19">
    <source>
        <dbReference type="Proteomes" id="UP000309601"/>
    </source>
</evidence>
<dbReference type="EC" id="1.14.19.41" evidence="6"/>
<dbReference type="GO" id="GO:0005506">
    <property type="term" value="F:iron ion binding"/>
    <property type="evidence" value="ECO:0007669"/>
    <property type="project" value="InterPro"/>
</dbReference>
<evidence type="ECO:0000313" key="11">
    <source>
        <dbReference type="EMBL" id="TIB96573.1"/>
    </source>
</evidence>
<comment type="cofactor">
    <cofactor evidence="1 7">
        <name>heme</name>
        <dbReference type="ChEBI" id="CHEBI:30413"/>
    </cofactor>
</comment>
<dbReference type="PRINTS" id="PR00465">
    <property type="entry name" value="EP450IV"/>
</dbReference>
<evidence type="ECO:0000313" key="13">
    <source>
        <dbReference type="EMBL" id="TIC59850.1"/>
    </source>
</evidence>
<evidence type="ECO:0000256" key="7">
    <source>
        <dbReference type="PIRSR" id="PIRSR602403-1"/>
    </source>
</evidence>
<dbReference type="InterPro" id="IPR017972">
    <property type="entry name" value="Cyt_P450_CS"/>
</dbReference>
<dbReference type="EMBL" id="SPRC01000056">
    <property type="protein sequence ID" value="TIB75840.1"/>
    <property type="molecule type" value="Genomic_DNA"/>
</dbReference>
<dbReference type="SUPFAM" id="SSF48264">
    <property type="entry name" value="Cytochrome P450"/>
    <property type="match status" value="1"/>
</dbReference>
<dbReference type="PANTHER" id="PTHR24286">
    <property type="entry name" value="CYTOCHROME P450 26"/>
    <property type="match status" value="1"/>
</dbReference>
<gene>
    <name evidence="15" type="ORF">E3Q01_04158</name>
    <name evidence="14" type="ORF">E3Q02_03840</name>
    <name evidence="13" type="ORF">E3Q03_03681</name>
    <name evidence="12" type="ORF">E3Q10_03797</name>
    <name evidence="11" type="ORF">E3Q17_03789</name>
    <name evidence="10" type="ORF">E3Q22_03831</name>
</gene>
<name>A0A4T0PTH5_9BASI</name>
<dbReference type="Pfam" id="PF00067">
    <property type="entry name" value="p450"/>
    <property type="match status" value="1"/>
</dbReference>
<evidence type="ECO:0000313" key="17">
    <source>
        <dbReference type="Proteomes" id="UP000305647"/>
    </source>
</evidence>
<evidence type="ECO:0000313" key="16">
    <source>
        <dbReference type="Proteomes" id="UP000305362"/>
    </source>
</evidence>
<proteinExistence type="inferred from homology"/>
<dbReference type="Proteomes" id="UP000310685">
    <property type="component" value="Unassembled WGS sequence"/>
</dbReference>
<reference evidence="16 17" key="1">
    <citation type="submission" date="2019-03" db="EMBL/GenBank/DDBJ databases">
        <title>Sequencing 25 genomes of Wallemia mellicola.</title>
        <authorList>
            <person name="Gostincar C."/>
        </authorList>
    </citation>
    <scope>NUCLEOTIDE SEQUENCE [LARGE SCALE GENOMIC DNA]</scope>
    <source>
        <strain evidence="11 18">EXF-1262</strain>
        <strain evidence="14 19">EXF-1274</strain>
        <strain evidence="13 16">EXF-1277</strain>
        <strain evidence="10 20">EXF-6152</strain>
        <strain evidence="15 21">EXF-757</strain>
        <strain evidence="12 17">EXF-8738</strain>
    </source>
</reference>
<evidence type="ECO:0000313" key="12">
    <source>
        <dbReference type="EMBL" id="TIC25315.1"/>
    </source>
</evidence>
<keyword evidence="5 7" id="KW-0408">Iron</keyword>
<evidence type="ECO:0000313" key="10">
    <source>
        <dbReference type="EMBL" id="TIB75840.1"/>
    </source>
</evidence>
<protein>
    <recommendedName>
        <fullName evidence="6">sterol 22-desaturase</fullName>
        <ecNumber evidence="6">1.14.19.41</ecNumber>
    </recommendedName>
</protein>
<keyword evidence="4 8" id="KW-0560">Oxidoreductase</keyword>
<dbReference type="GO" id="GO:0016125">
    <property type="term" value="P:sterol metabolic process"/>
    <property type="evidence" value="ECO:0007669"/>
    <property type="project" value="TreeGrafter"/>
</dbReference>
<evidence type="ECO:0000256" key="3">
    <source>
        <dbReference type="ARBA" id="ARBA00022723"/>
    </source>
</evidence>
<evidence type="ECO:0000256" key="5">
    <source>
        <dbReference type="ARBA" id="ARBA00023004"/>
    </source>
</evidence>
<dbReference type="Proteomes" id="UP000310708">
    <property type="component" value="Unassembled WGS sequence"/>
</dbReference>
<dbReference type="EMBL" id="SPRW01000058">
    <property type="protein sequence ID" value="TIC61630.1"/>
    <property type="molecule type" value="Genomic_DNA"/>
</dbReference>
<evidence type="ECO:0000256" key="4">
    <source>
        <dbReference type="ARBA" id="ARBA00023002"/>
    </source>
</evidence>
<evidence type="ECO:0000313" key="14">
    <source>
        <dbReference type="EMBL" id="TIC61630.1"/>
    </source>
</evidence>
<dbReference type="AlphaFoldDB" id="A0A4T0PTH5"/>
<dbReference type="Proteomes" id="UP000307169">
    <property type="component" value="Unassembled WGS sequence"/>
</dbReference>
<dbReference type="InterPro" id="IPR036396">
    <property type="entry name" value="Cyt_P450_sf"/>
</dbReference>
<dbReference type="OrthoDB" id="1372046at2759"/>
<evidence type="ECO:0000256" key="9">
    <source>
        <dbReference type="SAM" id="Phobius"/>
    </source>
</evidence>
<dbReference type="InterPro" id="IPR002403">
    <property type="entry name" value="Cyt_P450_E_grp-IV"/>
</dbReference>
<sequence length="513" mass="57869">MVNSTANYYWQAEASQSNSSNAVFTSVLVVVASLLILEQAVYKYKKGHLPGPSWSIPVIGRFADSLNPSLENYMKGWKLGDLSAVSVFNIFIVQAAKNEYARKIFSSSTYAEPCLVASAKKVLDPNNWVFLNGKVHSDYRKGLNVLFTRKALSSYLPIQEGIYRKYFDQWTKDNTPKSYMMAMRDLNMETSLKVFCGDYIPEDAQQDISDKYWLITVALELVNFPFAWPGTKVYNAIKARKVAIKWFEYASAQSKIKMAEGHEPECLIDHWTKAMIEAKNNSNDDTSSKVLRAREFSDNEIAMVVLSFLFASQDAMTSGVVYIFQLLADNPDILAKVRQEQLKVRGGDLESPTTLEMLDEMTYTRACIKESLRVKPPVIMVPYLTKKAFPITENYTVPKGTMLIPSIYPSLHDPNVYSDPESFIPERWLTKENGEASDAEKAASNYLVFGHGPHNCLGKEYAILHMTALIGCASVLMDWEHIITPESQQVQVIATIFPKDGFIAKFSKREQVA</sequence>
<feature type="binding site" description="axial binding residue" evidence="7">
    <location>
        <position position="456"/>
    </location>
    <ligand>
        <name>heme</name>
        <dbReference type="ChEBI" id="CHEBI:30413"/>
    </ligand>
    <ligandPart>
        <name>Fe</name>
        <dbReference type="ChEBI" id="CHEBI:18248"/>
    </ligandPart>
</feature>
<dbReference type="OMA" id="KCIGLEY"/>
<keyword evidence="9" id="KW-0472">Membrane</keyword>
<keyword evidence="7 8" id="KW-0349">Heme</keyword>
<dbReference type="EMBL" id="SPRH01000061">
    <property type="protein sequence ID" value="TIB96573.1"/>
    <property type="molecule type" value="Genomic_DNA"/>
</dbReference>
<dbReference type="GO" id="GO:0000249">
    <property type="term" value="F:C-22 sterol desaturase (NADPH) activity"/>
    <property type="evidence" value="ECO:0007669"/>
    <property type="project" value="UniProtKB-EC"/>
</dbReference>
<accession>A0A4T0PTH5</accession>
<dbReference type="GO" id="GO:0020037">
    <property type="term" value="F:heme binding"/>
    <property type="evidence" value="ECO:0007669"/>
    <property type="project" value="InterPro"/>
</dbReference>
<evidence type="ECO:0000256" key="6">
    <source>
        <dbReference type="ARBA" id="ARBA00039038"/>
    </source>
</evidence>
<organism evidence="10 20">
    <name type="scientific">Wallemia mellicola</name>
    <dbReference type="NCBI Taxonomy" id="1708541"/>
    <lineage>
        <taxon>Eukaryota</taxon>
        <taxon>Fungi</taxon>
        <taxon>Dikarya</taxon>
        <taxon>Basidiomycota</taxon>
        <taxon>Wallemiomycotina</taxon>
        <taxon>Wallemiomycetes</taxon>
        <taxon>Wallemiales</taxon>
        <taxon>Wallemiaceae</taxon>
        <taxon>Wallemia</taxon>
    </lineage>
</organism>
<evidence type="ECO:0000313" key="15">
    <source>
        <dbReference type="EMBL" id="TIC62046.1"/>
    </source>
</evidence>
<dbReference type="FunFam" id="1.10.630.10:FF:000021">
    <property type="entry name" value="Cytochrome P450 61"/>
    <property type="match status" value="1"/>
</dbReference>
<comment type="similarity">
    <text evidence="2 8">Belongs to the cytochrome P450 family.</text>
</comment>